<dbReference type="SUPFAM" id="SSF56784">
    <property type="entry name" value="HAD-like"/>
    <property type="match status" value="1"/>
</dbReference>
<organism evidence="1 2">
    <name type="scientific">Operophtera brumata</name>
    <name type="common">Winter moth</name>
    <name type="synonym">Phalaena brumata</name>
    <dbReference type="NCBI Taxonomy" id="104452"/>
    <lineage>
        <taxon>Eukaryota</taxon>
        <taxon>Metazoa</taxon>
        <taxon>Ecdysozoa</taxon>
        <taxon>Arthropoda</taxon>
        <taxon>Hexapoda</taxon>
        <taxon>Insecta</taxon>
        <taxon>Pterygota</taxon>
        <taxon>Neoptera</taxon>
        <taxon>Endopterygota</taxon>
        <taxon>Lepidoptera</taxon>
        <taxon>Glossata</taxon>
        <taxon>Ditrysia</taxon>
        <taxon>Geometroidea</taxon>
        <taxon>Geometridae</taxon>
        <taxon>Larentiinae</taxon>
        <taxon>Operophtera</taxon>
    </lineage>
</organism>
<dbReference type="InterPro" id="IPR006439">
    <property type="entry name" value="HAD-SF_hydro_IA"/>
</dbReference>
<name>A0A0L7LLK6_OPEBR</name>
<comment type="caution">
    <text evidence="1">The sequence shown here is derived from an EMBL/GenBank/DDBJ whole genome shotgun (WGS) entry which is preliminary data.</text>
</comment>
<dbReference type="NCBIfam" id="TIGR01509">
    <property type="entry name" value="HAD-SF-IA-v3"/>
    <property type="match status" value="1"/>
</dbReference>
<dbReference type="InterPro" id="IPR023198">
    <property type="entry name" value="PGP-like_dom2"/>
</dbReference>
<dbReference type="AlphaFoldDB" id="A0A0L7LLK6"/>
<evidence type="ECO:0000313" key="1">
    <source>
        <dbReference type="EMBL" id="KOB76229.1"/>
    </source>
</evidence>
<dbReference type="Proteomes" id="UP000037510">
    <property type="component" value="Unassembled WGS sequence"/>
</dbReference>
<dbReference type="SFLD" id="SFLDS00003">
    <property type="entry name" value="Haloacid_Dehalogenase"/>
    <property type="match status" value="1"/>
</dbReference>
<dbReference type="STRING" id="104452.A0A0L7LLK6"/>
<dbReference type="PANTHER" id="PTHR18901:SF38">
    <property type="entry name" value="PSEUDOURIDINE-5'-PHOSPHATASE"/>
    <property type="match status" value="1"/>
</dbReference>
<dbReference type="Pfam" id="PF13419">
    <property type="entry name" value="HAD_2"/>
    <property type="match status" value="1"/>
</dbReference>
<dbReference type="InterPro" id="IPR023214">
    <property type="entry name" value="HAD_sf"/>
</dbReference>
<evidence type="ECO:0000313" key="2">
    <source>
        <dbReference type="Proteomes" id="UP000037510"/>
    </source>
</evidence>
<reference evidence="1 2" key="1">
    <citation type="journal article" date="2015" name="Genome Biol. Evol.">
        <title>The genome of winter moth (Operophtera brumata) provides a genomic perspective on sexual dimorphism and phenology.</title>
        <authorList>
            <person name="Derks M.F."/>
            <person name="Smit S."/>
            <person name="Salis L."/>
            <person name="Schijlen E."/>
            <person name="Bossers A."/>
            <person name="Mateman C."/>
            <person name="Pijl A.S."/>
            <person name="de Ridder D."/>
            <person name="Groenen M.A."/>
            <person name="Visser M.E."/>
            <person name="Megens H.J."/>
        </authorList>
    </citation>
    <scope>NUCLEOTIDE SEQUENCE [LARGE SCALE GENOMIC DNA]</scope>
    <source>
        <strain evidence="1">WM2013NL</strain>
        <tissue evidence="1">Head and thorax</tissue>
    </source>
</reference>
<dbReference type="EMBL" id="JTDY01000685">
    <property type="protein sequence ID" value="KOB76229.1"/>
    <property type="molecule type" value="Genomic_DNA"/>
</dbReference>
<sequence length="234" mass="26036">MRIYLIKTVSKAIGARFYSTKNYKNVTHCIFDMDGLLLDTELVYKKMITQLCANYGHQYTDELMMKILGGTEQRLSEILCKELSLPVTPNQFRDQLLELGDTMLAGTPLLDVPFALATSSSARSVETKVAAHKDLFSLFHNMVMGSSDDEVKFGKPHPDIFLVTANRFPDKPDPEKCLVFEDSPHGVTAGVSAGMQVVMVPDPHLDKKLTTHATIVLPTLAKFQPEKFGLPAFQ</sequence>
<dbReference type="InterPro" id="IPR036412">
    <property type="entry name" value="HAD-like_sf"/>
</dbReference>
<keyword evidence="2" id="KW-1185">Reference proteome</keyword>
<dbReference type="Gene3D" id="1.10.150.240">
    <property type="entry name" value="Putative phosphatase, domain 2"/>
    <property type="match status" value="1"/>
</dbReference>
<proteinExistence type="predicted"/>
<dbReference type="SFLD" id="SFLDG01129">
    <property type="entry name" value="C1.5:_HAD__Beta-PGM__Phosphata"/>
    <property type="match status" value="1"/>
</dbReference>
<protein>
    <submittedName>
        <fullName evidence="1">GS1-like, isoform B</fullName>
    </submittedName>
</protein>
<dbReference type="FunFam" id="3.40.50.1000:FF:000055">
    <property type="entry name" value="Haloacid dehalogenase-like hydrolase family protein"/>
    <property type="match status" value="1"/>
</dbReference>
<dbReference type="InterPro" id="IPR041492">
    <property type="entry name" value="HAD_2"/>
</dbReference>
<gene>
    <name evidence="1" type="ORF">OBRU01_04978</name>
</gene>
<accession>A0A0L7LLK6</accession>
<dbReference type="GO" id="GO:0016791">
    <property type="term" value="F:phosphatase activity"/>
    <property type="evidence" value="ECO:0007669"/>
    <property type="project" value="TreeGrafter"/>
</dbReference>
<dbReference type="PANTHER" id="PTHR18901">
    <property type="entry name" value="2-DEOXYGLUCOSE-6-PHOSPHATE PHOSPHATASE 2"/>
    <property type="match status" value="1"/>
</dbReference>
<dbReference type="Gene3D" id="3.40.50.1000">
    <property type="entry name" value="HAD superfamily/HAD-like"/>
    <property type="match status" value="1"/>
</dbReference>